<keyword evidence="7" id="KW-0812">Transmembrane</keyword>
<evidence type="ECO:0000256" key="1">
    <source>
        <dbReference type="ARBA" id="ARBA00004236"/>
    </source>
</evidence>
<dbReference type="PANTHER" id="PTHR32089:SF112">
    <property type="entry name" value="LYSOZYME-LIKE PROTEIN-RELATED"/>
    <property type="match status" value="1"/>
</dbReference>
<comment type="caution">
    <text evidence="10">The sequence shown here is derived from an EMBL/GenBank/DDBJ whole genome shotgun (WGS) entry which is preliminary data.</text>
</comment>
<dbReference type="GO" id="GO:0005886">
    <property type="term" value="C:plasma membrane"/>
    <property type="evidence" value="ECO:0007669"/>
    <property type="project" value="UniProtKB-SubCell"/>
</dbReference>
<dbReference type="PROSITE" id="PS50885">
    <property type="entry name" value="HAMP"/>
    <property type="match status" value="1"/>
</dbReference>
<dbReference type="SMART" id="SM00283">
    <property type="entry name" value="MA"/>
    <property type="match status" value="1"/>
</dbReference>
<dbReference type="SUPFAM" id="SSF58104">
    <property type="entry name" value="Methyl-accepting chemotaxis protein (MCP) signaling domain"/>
    <property type="match status" value="1"/>
</dbReference>
<keyword evidence="11" id="KW-1185">Reference proteome</keyword>
<evidence type="ECO:0000256" key="5">
    <source>
        <dbReference type="ARBA" id="ARBA00029447"/>
    </source>
</evidence>
<dbReference type="InterPro" id="IPR003660">
    <property type="entry name" value="HAMP_dom"/>
</dbReference>
<dbReference type="Pfam" id="PF00672">
    <property type="entry name" value="HAMP"/>
    <property type="match status" value="1"/>
</dbReference>
<evidence type="ECO:0000259" key="8">
    <source>
        <dbReference type="PROSITE" id="PS50111"/>
    </source>
</evidence>
<name>A0A3S1D461_9BACL</name>
<dbReference type="OrthoDB" id="358716at2"/>
<dbReference type="Pfam" id="PF00015">
    <property type="entry name" value="MCPsignal"/>
    <property type="match status" value="1"/>
</dbReference>
<feature type="domain" description="Methyl-accepting transducer" evidence="8">
    <location>
        <begin position="275"/>
        <end position="511"/>
    </location>
</feature>
<comment type="subcellular location">
    <subcellularLocation>
        <location evidence="1">Cell membrane</location>
    </subcellularLocation>
</comment>
<evidence type="ECO:0000259" key="9">
    <source>
        <dbReference type="PROSITE" id="PS50885"/>
    </source>
</evidence>
<dbReference type="AlphaFoldDB" id="A0A3S1D461"/>
<dbReference type="SMART" id="SM00304">
    <property type="entry name" value="HAMP"/>
    <property type="match status" value="1"/>
</dbReference>
<comment type="similarity">
    <text evidence="5">Belongs to the methyl-accepting chemotaxis (MCP) protein family.</text>
</comment>
<evidence type="ECO:0000256" key="6">
    <source>
        <dbReference type="PROSITE-ProRule" id="PRU00284"/>
    </source>
</evidence>
<keyword evidence="2" id="KW-1003">Cell membrane</keyword>
<evidence type="ECO:0000256" key="2">
    <source>
        <dbReference type="ARBA" id="ARBA00022475"/>
    </source>
</evidence>
<accession>A0A3S1D461</accession>
<evidence type="ECO:0000313" key="11">
    <source>
        <dbReference type="Proteomes" id="UP000272464"/>
    </source>
</evidence>
<evidence type="ECO:0000256" key="7">
    <source>
        <dbReference type="SAM" id="Phobius"/>
    </source>
</evidence>
<dbReference type="PANTHER" id="PTHR32089">
    <property type="entry name" value="METHYL-ACCEPTING CHEMOTAXIS PROTEIN MCPB"/>
    <property type="match status" value="1"/>
</dbReference>
<protein>
    <submittedName>
        <fullName evidence="10">Methyl-accepting chemotaxis protein</fullName>
    </submittedName>
</protein>
<evidence type="ECO:0000256" key="3">
    <source>
        <dbReference type="ARBA" id="ARBA00023136"/>
    </source>
</evidence>
<dbReference type="PROSITE" id="PS50111">
    <property type="entry name" value="CHEMOTAXIS_TRANSDUC_2"/>
    <property type="match status" value="1"/>
</dbReference>
<dbReference type="Proteomes" id="UP000272464">
    <property type="component" value="Unassembled WGS sequence"/>
</dbReference>
<feature type="transmembrane region" description="Helical" evidence="7">
    <location>
        <begin position="181"/>
        <end position="200"/>
    </location>
</feature>
<proteinExistence type="inferred from homology"/>
<dbReference type="EMBL" id="RZNX01000008">
    <property type="protein sequence ID" value="RUT29016.1"/>
    <property type="molecule type" value="Genomic_DNA"/>
</dbReference>
<dbReference type="RefSeq" id="WP_127200364.1">
    <property type="nucleotide sequence ID" value="NZ_RZNX01000008.1"/>
</dbReference>
<keyword evidence="7" id="KW-1133">Transmembrane helix</keyword>
<dbReference type="CDD" id="cd06225">
    <property type="entry name" value="HAMP"/>
    <property type="match status" value="1"/>
</dbReference>
<dbReference type="Gene3D" id="6.10.340.10">
    <property type="match status" value="1"/>
</dbReference>
<evidence type="ECO:0000313" key="10">
    <source>
        <dbReference type="EMBL" id="RUT29016.1"/>
    </source>
</evidence>
<organism evidence="10 11">
    <name type="scientific">Paenibacillus zeisoli</name>
    <dbReference type="NCBI Taxonomy" id="2496267"/>
    <lineage>
        <taxon>Bacteria</taxon>
        <taxon>Bacillati</taxon>
        <taxon>Bacillota</taxon>
        <taxon>Bacilli</taxon>
        <taxon>Bacillales</taxon>
        <taxon>Paenibacillaceae</taxon>
        <taxon>Paenibacillus</taxon>
    </lineage>
</organism>
<gene>
    <name evidence="10" type="ORF">EJP77_16580</name>
</gene>
<feature type="domain" description="HAMP" evidence="9">
    <location>
        <begin position="202"/>
        <end position="256"/>
    </location>
</feature>
<reference evidence="10 11" key="1">
    <citation type="submission" date="2018-12" db="EMBL/GenBank/DDBJ databases">
        <authorList>
            <person name="Sun L."/>
            <person name="Chen Z."/>
        </authorList>
    </citation>
    <scope>NUCLEOTIDE SEQUENCE [LARGE SCALE GENOMIC DNA]</scope>
    <source>
        <strain evidence="10 11">3-5-3</strain>
    </source>
</reference>
<sequence length="561" mass="59994">MRKSIRMKLFASMSLIIMLFIAAIVGQTNGQRMLNNLSESVSQQKSNLLNVEYLGLSIVSTEQSAAAFLLGKGVQDQDSLLEQYQSNVTRVTQAIATTEKTASASEKQVISKFKALWSTYLVQIDKVISIYKQGNVMGAQAAYARVSIDITSLAELHKSAETTITKLEGEMDSQLSTTSKMTISVALITTVLGFVIAFLISGKMAKTLKQVNKQLKEIAEGEADLTQTIQVTSKDEIGDLARYFNLMLGNLRSLIGQVGASTYQVATSAEELKSGSNQTREAAKQITYFLEEVAEGTEKQVNALQHNMATMSEMSTGIKQIAMSTQSVAQSSSISLSLASEGNLSIQSAIRQMDSITQSIHSLSQVVKGLDARSGEIDKIISVMTQIASQTNLLALNAGIEAARAGEHGAGFSVVAEEVKKLAEQSRISASQITLLIRAIQSDTSEAIQSMELSIRDVQEGSVIIAQAGASFESIEQSVNGVASQVEEVSAAVEEMSASAEEIVTSIQYVTQLAEQAAGGTQTISSASEEQLAMVEQVSTSADALAELSEDLQSQVGKFKV</sequence>
<dbReference type="GO" id="GO:0007165">
    <property type="term" value="P:signal transduction"/>
    <property type="evidence" value="ECO:0007669"/>
    <property type="project" value="UniProtKB-KW"/>
</dbReference>
<dbReference type="CDD" id="cd11386">
    <property type="entry name" value="MCP_signal"/>
    <property type="match status" value="1"/>
</dbReference>
<keyword evidence="4 6" id="KW-0807">Transducer</keyword>
<dbReference type="Gene3D" id="1.10.287.950">
    <property type="entry name" value="Methyl-accepting chemotaxis protein"/>
    <property type="match status" value="1"/>
</dbReference>
<evidence type="ECO:0000256" key="4">
    <source>
        <dbReference type="ARBA" id="ARBA00023224"/>
    </source>
</evidence>
<dbReference type="InterPro" id="IPR004089">
    <property type="entry name" value="MCPsignal_dom"/>
</dbReference>
<keyword evidence="3 7" id="KW-0472">Membrane</keyword>